<dbReference type="AlphaFoldDB" id="A0AAV1MAX0"/>
<feature type="compositionally biased region" description="Basic residues" evidence="7">
    <location>
        <begin position="160"/>
        <end position="169"/>
    </location>
</feature>
<dbReference type="InterPro" id="IPR050140">
    <property type="entry name" value="SRY-related_HMG-box_TF-like"/>
</dbReference>
<feature type="region of interest" description="Disordered" evidence="7">
    <location>
        <begin position="192"/>
        <end position="266"/>
    </location>
</feature>
<accession>A0AAV1MAX0</accession>
<evidence type="ECO:0000259" key="8">
    <source>
        <dbReference type="PROSITE" id="PS50118"/>
    </source>
</evidence>
<feature type="DNA-binding region" description="HMG box" evidence="6">
    <location>
        <begin position="90"/>
        <end position="158"/>
    </location>
</feature>
<dbReference type="PANTHER" id="PTHR10270">
    <property type="entry name" value="SOX TRANSCRIPTION FACTOR"/>
    <property type="match status" value="1"/>
</dbReference>
<evidence type="ECO:0000256" key="7">
    <source>
        <dbReference type="SAM" id="MobiDB-lite"/>
    </source>
</evidence>
<feature type="region of interest" description="Disordered" evidence="7">
    <location>
        <begin position="160"/>
        <end position="179"/>
    </location>
</feature>
<dbReference type="Pfam" id="PF00505">
    <property type="entry name" value="HMG_box"/>
    <property type="match status" value="1"/>
</dbReference>
<dbReference type="InterPro" id="IPR036910">
    <property type="entry name" value="HMG_box_dom_sf"/>
</dbReference>
<dbReference type="FunFam" id="1.10.30.10:FF:000002">
    <property type="entry name" value="transcription factor Sox-2"/>
    <property type="match status" value="1"/>
</dbReference>
<organism evidence="9 10">
    <name type="scientific">Parnassius mnemosyne</name>
    <name type="common">clouded apollo</name>
    <dbReference type="NCBI Taxonomy" id="213953"/>
    <lineage>
        <taxon>Eukaryota</taxon>
        <taxon>Metazoa</taxon>
        <taxon>Ecdysozoa</taxon>
        <taxon>Arthropoda</taxon>
        <taxon>Hexapoda</taxon>
        <taxon>Insecta</taxon>
        <taxon>Pterygota</taxon>
        <taxon>Neoptera</taxon>
        <taxon>Endopterygota</taxon>
        <taxon>Lepidoptera</taxon>
        <taxon>Glossata</taxon>
        <taxon>Ditrysia</taxon>
        <taxon>Papilionoidea</taxon>
        <taxon>Papilionidae</taxon>
        <taxon>Parnassiinae</taxon>
        <taxon>Parnassini</taxon>
        <taxon>Parnassius</taxon>
        <taxon>Driopa</taxon>
    </lineage>
</organism>
<keyword evidence="5 6" id="KW-0539">Nucleus</keyword>
<evidence type="ECO:0000313" key="9">
    <source>
        <dbReference type="EMBL" id="CAK1603424.1"/>
    </source>
</evidence>
<dbReference type="Proteomes" id="UP001314205">
    <property type="component" value="Unassembled WGS sequence"/>
</dbReference>
<evidence type="ECO:0000256" key="4">
    <source>
        <dbReference type="ARBA" id="ARBA00023163"/>
    </source>
</evidence>
<feature type="compositionally biased region" description="Basic and acidic residues" evidence="7">
    <location>
        <begin position="257"/>
        <end position="266"/>
    </location>
</feature>
<feature type="domain" description="HMG box" evidence="8">
    <location>
        <begin position="90"/>
        <end position="158"/>
    </location>
</feature>
<dbReference type="InterPro" id="IPR009071">
    <property type="entry name" value="HMG_box_dom"/>
</dbReference>
<dbReference type="CDD" id="cd01388">
    <property type="entry name" value="HMG-box_SoxB"/>
    <property type="match status" value="1"/>
</dbReference>
<evidence type="ECO:0000256" key="6">
    <source>
        <dbReference type="PROSITE-ProRule" id="PRU00267"/>
    </source>
</evidence>
<dbReference type="SUPFAM" id="SSF47095">
    <property type="entry name" value="HMG-box"/>
    <property type="match status" value="1"/>
</dbReference>
<name>A0AAV1MAX0_9NEOP</name>
<dbReference type="GO" id="GO:0005634">
    <property type="term" value="C:nucleus"/>
    <property type="evidence" value="ECO:0007669"/>
    <property type="project" value="UniProtKB-SubCell"/>
</dbReference>
<keyword evidence="10" id="KW-1185">Reference proteome</keyword>
<dbReference type="GO" id="GO:0030182">
    <property type="term" value="P:neuron differentiation"/>
    <property type="evidence" value="ECO:0007669"/>
    <property type="project" value="TreeGrafter"/>
</dbReference>
<keyword evidence="4" id="KW-0804">Transcription</keyword>
<evidence type="ECO:0000256" key="1">
    <source>
        <dbReference type="ARBA" id="ARBA00004123"/>
    </source>
</evidence>
<dbReference type="GO" id="GO:0007420">
    <property type="term" value="P:brain development"/>
    <property type="evidence" value="ECO:0007669"/>
    <property type="project" value="TreeGrafter"/>
</dbReference>
<evidence type="ECO:0000256" key="3">
    <source>
        <dbReference type="ARBA" id="ARBA00023125"/>
    </source>
</evidence>
<feature type="compositionally biased region" description="Low complexity" evidence="7">
    <location>
        <begin position="43"/>
        <end position="81"/>
    </location>
</feature>
<dbReference type="PANTHER" id="PTHR10270:SF324">
    <property type="entry name" value="SOX DOMAIN-CONTAINING PROTEIN DICHAETE-RELATED"/>
    <property type="match status" value="1"/>
</dbReference>
<dbReference type="Gene3D" id="1.10.30.10">
    <property type="entry name" value="High mobility group box domain"/>
    <property type="match status" value="1"/>
</dbReference>
<evidence type="ECO:0000256" key="5">
    <source>
        <dbReference type="ARBA" id="ARBA00023242"/>
    </source>
</evidence>
<dbReference type="Pfam" id="PF12336">
    <property type="entry name" value="SOXp"/>
    <property type="match status" value="1"/>
</dbReference>
<reference evidence="9 10" key="1">
    <citation type="submission" date="2023-11" db="EMBL/GenBank/DDBJ databases">
        <authorList>
            <person name="Hedman E."/>
            <person name="Englund M."/>
            <person name="Stromberg M."/>
            <person name="Nyberg Akerstrom W."/>
            <person name="Nylinder S."/>
            <person name="Jareborg N."/>
            <person name="Kallberg Y."/>
            <person name="Kronander E."/>
        </authorList>
    </citation>
    <scope>NUCLEOTIDE SEQUENCE [LARGE SCALE GENOMIC DNA]</scope>
</reference>
<feature type="region of interest" description="Disordered" evidence="7">
    <location>
        <begin position="43"/>
        <end position="120"/>
    </location>
</feature>
<dbReference type="GO" id="GO:0000978">
    <property type="term" value="F:RNA polymerase II cis-regulatory region sequence-specific DNA binding"/>
    <property type="evidence" value="ECO:0007669"/>
    <property type="project" value="TreeGrafter"/>
</dbReference>
<comment type="subcellular location">
    <subcellularLocation>
        <location evidence="1">Nucleus</location>
    </subcellularLocation>
</comment>
<keyword evidence="3 6" id="KW-0238">DNA-binding</keyword>
<feature type="compositionally biased region" description="Low complexity" evidence="7">
    <location>
        <begin position="219"/>
        <end position="237"/>
    </location>
</feature>
<evidence type="ECO:0000256" key="2">
    <source>
        <dbReference type="ARBA" id="ARBA00023015"/>
    </source>
</evidence>
<dbReference type="SMART" id="SM00398">
    <property type="entry name" value="HMG"/>
    <property type="match status" value="1"/>
</dbReference>
<dbReference type="GO" id="GO:0000122">
    <property type="term" value="P:negative regulation of transcription by RNA polymerase II"/>
    <property type="evidence" value="ECO:0007669"/>
    <property type="project" value="TreeGrafter"/>
</dbReference>
<sequence length="308" mass="34089">MLTMETDLKGGSLHATVPPHHALQHGYGSLGALGGMMALPQQQSLGQHQPLQHQHHQPLPQHHPQPQQQHHQPPNNNNNNNSKNSNADRVKRPMNAFMVWSRGQRRKMASDNPKMHNSEISKRLGAQWKDLSESEKRPFIDEAKRLRAVHMKEHPDYKYRPRRKTKTLAKKQEKYPLGGGGYGGGYGYGGGQSSPYLPQPPSPSAYGLGPGSPGGYALPPSCASHSPSGSSAKSEPVSPGPPGLKREFVPHEPPAQLKREYAPHAHAHEQLAMKREYGQQDLSHIINMYHVPDEQRYAAAGERAMPLI</sequence>
<dbReference type="EMBL" id="CAVLGL010000148">
    <property type="protein sequence ID" value="CAK1603424.1"/>
    <property type="molecule type" value="Genomic_DNA"/>
</dbReference>
<dbReference type="PROSITE" id="PS50118">
    <property type="entry name" value="HMG_BOX_2"/>
    <property type="match status" value="1"/>
</dbReference>
<keyword evidence="2" id="KW-0805">Transcription regulation</keyword>
<evidence type="ECO:0000313" key="10">
    <source>
        <dbReference type="Proteomes" id="UP001314205"/>
    </source>
</evidence>
<dbReference type="GO" id="GO:0001228">
    <property type="term" value="F:DNA-binding transcription activator activity, RNA polymerase II-specific"/>
    <property type="evidence" value="ECO:0007669"/>
    <property type="project" value="TreeGrafter"/>
</dbReference>
<comment type="caution">
    <text evidence="9">The sequence shown here is derived from an EMBL/GenBank/DDBJ whole genome shotgun (WGS) entry which is preliminary data.</text>
</comment>
<gene>
    <name evidence="9" type="ORF">PARMNEM_LOCUS21805</name>
</gene>
<protein>
    <recommendedName>
        <fullName evidence="8">HMG box domain-containing protein</fullName>
    </recommendedName>
</protein>
<dbReference type="InterPro" id="IPR022097">
    <property type="entry name" value="SOX_fam"/>
</dbReference>
<proteinExistence type="predicted"/>